<dbReference type="RefSeq" id="WP_301126643.1">
    <property type="nucleotide sequence ID" value="NZ_JAUHPV010000002.1"/>
</dbReference>
<dbReference type="InterPro" id="IPR053714">
    <property type="entry name" value="Iso_Racemase_Enz_sf"/>
</dbReference>
<dbReference type="PANTHER" id="PTHR28047:SF5">
    <property type="entry name" value="PROTEIN DCG1"/>
    <property type="match status" value="1"/>
</dbReference>
<dbReference type="SUPFAM" id="SSF53681">
    <property type="entry name" value="Aspartate/glutamate racemase"/>
    <property type="match status" value="1"/>
</dbReference>
<evidence type="ECO:0000313" key="2">
    <source>
        <dbReference type="EMBL" id="MDN4472243.1"/>
    </source>
</evidence>
<gene>
    <name evidence="2" type="ORF">QQX04_04460</name>
</gene>
<dbReference type="Gene3D" id="3.40.50.12500">
    <property type="match status" value="1"/>
</dbReference>
<evidence type="ECO:0000313" key="3">
    <source>
        <dbReference type="Proteomes" id="UP001172738"/>
    </source>
</evidence>
<proteinExistence type="inferred from homology"/>
<organism evidence="2 3">
    <name type="scientific">Demequina zhanjiangensis</name>
    <dbReference type="NCBI Taxonomy" id="3051659"/>
    <lineage>
        <taxon>Bacteria</taxon>
        <taxon>Bacillati</taxon>
        <taxon>Actinomycetota</taxon>
        <taxon>Actinomycetes</taxon>
        <taxon>Micrococcales</taxon>
        <taxon>Demequinaceae</taxon>
        <taxon>Demequina</taxon>
    </lineage>
</organism>
<dbReference type="InterPro" id="IPR052186">
    <property type="entry name" value="Hydantoin_racemase-like"/>
</dbReference>
<dbReference type="PANTHER" id="PTHR28047">
    <property type="entry name" value="PROTEIN DCG1"/>
    <property type="match status" value="1"/>
</dbReference>
<accession>A0ABT8FZC3</accession>
<dbReference type="Pfam" id="PF01177">
    <property type="entry name" value="Asp_Glu_race"/>
    <property type="match status" value="1"/>
</dbReference>
<comment type="caution">
    <text evidence="2">The sequence shown here is derived from an EMBL/GenBank/DDBJ whole genome shotgun (WGS) entry which is preliminary data.</text>
</comment>
<sequence length="247" mass="25260">MRILVVNCNTSDDVTDAIDSGARAAASAGTEIRTIQPAWGPSSAEGFLESFMTAAAVIDAVSRETAFDAVVMAGYGEHGREGVRQLVEVPVVDVTEASAYLAALVSDRFAVVTTMSSTIPGIRESLHTAGALSRCSAISATETPVLSIHADSPAAVEALAEAAAPLIEAGADSVVLGCAGYAGLDRDLEARLGVPVLDGVASAVAVAEALVKLGKRTSKRGPFAPIDPRKKWIGWSPFPEAAATGVV</sequence>
<dbReference type="EMBL" id="JAUHPV010000002">
    <property type="protein sequence ID" value="MDN4472243.1"/>
    <property type="molecule type" value="Genomic_DNA"/>
</dbReference>
<evidence type="ECO:0000256" key="1">
    <source>
        <dbReference type="ARBA" id="ARBA00038414"/>
    </source>
</evidence>
<dbReference type="Proteomes" id="UP001172738">
    <property type="component" value="Unassembled WGS sequence"/>
</dbReference>
<keyword evidence="3" id="KW-1185">Reference proteome</keyword>
<name>A0ABT8FZC3_9MICO</name>
<protein>
    <submittedName>
        <fullName evidence="2">Aspartate/glutamate racemase family protein</fullName>
    </submittedName>
</protein>
<dbReference type="InterPro" id="IPR001920">
    <property type="entry name" value="Asp/Glu_race"/>
</dbReference>
<dbReference type="InterPro" id="IPR015942">
    <property type="entry name" value="Asp/Glu/hydantoin_racemase"/>
</dbReference>
<comment type="similarity">
    <text evidence="1">Belongs to the HyuE racemase family.</text>
</comment>
<reference evidence="2" key="1">
    <citation type="submission" date="2023-06" db="EMBL/GenBank/DDBJ databases">
        <title>SYSU T00b26.</title>
        <authorList>
            <person name="Gao L."/>
            <person name="Fang B.-Z."/>
            <person name="Li W.-J."/>
        </authorList>
    </citation>
    <scope>NUCLEOTIDE SEQUENCE</scope>
    <source>
        <strain evidence="2">SYSU T00b26</strain>
    </source>
</reference>